<evidence type="ECO:0000256" key="1">
    <source>
        <dbReference type="SAM" id="MobiDB-lite"/>
    </source>
</evidence>
<dbReference type="AlphaFoldDB" id="A0A4Y2UKJ3"/>
<gene>
    <name evidence="2" type="ORF">AVEN_247870_1</name>
</gene>
<keyword evidence="3" id="KW-1185">Reference proteome</keyword>
<feature type="region of interest" description="Disordered" evidence="1">
    <location>
        <begin position="45"/>
        <end position="71"/>
    </location>
</feature>
<dbReference type="EMBL" id="BGPR01036734">
    <property type="protein sequence ID" value="GBO12070.1"/>
    <property type="molecule type" value="Genomic_DNA"/>
</dbReference>
<proteinExistence type="predicted"/>
<dbReference type="Proteomes" id="UP000499080">
    <property type="component" value="Unassembled WGS sequence"/>
</dbReference>
<feature type="region of interest" description="Disordered" evidence="1">
    <location>
        <begin position="85"/>
        <end position="105"/>
    </location>
</feature>
<comment type="caution">
    <text evidence="2">The sequence shown here is derived from an EMBL/GenBank/DDBJ whole genome shotgun (WGS) entry which is preliminary data.</text>
</comment>
<feature type="region of interest" description="Disordered" evidence="1">
    <location>
        <begin position="1"/>
        <end position="31"/>
    </location>
</feature>
<accession>A0A4Y2UKJ3</accession>
<protein>
    <submittedName>
        <fullName evidence="2">Uncharacterized protein</fullName>
    </submittedName>
</protein>
<feature type="compositionally biased region" description="Basic residues" evidence="1">
    <location>
        <begin position="47"/>
        <end position="60"/>
    </location>
</feature>
<evidence type="ECO:0000313" key="2">
    <source>
        <dbReference type="EMBL" id="GBO12070.1"/>
    </source>
</evidence>
<reference evidence="2 3" key="1">
    <citation type="journal article" date="2019" name="Sci. Rep.">
        <title>Orb-weaving spider Araneus ventricosus genome elucidates the spidroin gene catalogue.</title>
        <authorList>
            <person name="Kono N."/>
            <person name="Nakamura H."/>
            <person name="Ohtoshi R."/>
            <person name="Moran D.A.P."/>
            <person name="Shinohara A."/>
            <person name="Yoshida Y."/>
            <person name="Fujiwara M."/>
            <person name="Mori M."/>
            <person name="Tomita M."/>
            <person name="Arakawa K."/>
        </authorList>
    </citation>
    <scope>NUCLEOTIDE SEQUENCE [LARGE SCALE GENOMIC DNA]</scope>
</reference>
<name>A0A4Y2UKJ3_ARAVE</name>
<organism evidence="2 3">
    <name type="scientific">Araneus ventricosus</name>
    <name type="common">Orbweaver spider</name>
    <name type="synonym">Epeira ventricosa</name>
    <dbReference type="NCBI Taxonomy" id="182803"/>
    <lineage>
        <taxon>Eukaryota</taxon>
        <taxon>Metazoa</taxon>
        <taxon>Ecdysozoa</taxon>
        <taxon>Arthropoda</taxon>
        <taxon>Chelicerata</taxon>
        <taxon>Arachnida</taxon>
        <taxon>Araneae</taxon>
        <taxon>Araneomorphae</taxon>
        <taxon>Entelegynae</taxon>
        <taxon>Araneoidea</taxon>
        <taxon>Araneidae</taxon>
        <taxon>Araneus</taxon>
    </lineage>
</organism>
<evidence type="ECO:0000313" key="3">
    <source>
        <dbReference type="Proteomes" id="UP000499080"/>
    </source>
</evidence>
<sequence length="105" mass="11849">MMRTAPEPAPTSPNFLSTPAGGSLAPMSDLTCNRPRTRRIFSEIGFRARRPLAQKPRSHHNATPPRTLPIKRHIWRQFGNKYQEPPRKFIDLGHSGVGGINSPRR</sequence>